<dbReference type="SUPFAM" id="SSF82919">
    <property type="entry name" value="Zn-finger domain of Sec23/24"/>
    <property type="match status" value="1"/>
</dbReference>
<evidence type="ECO:0000313" key="18">
    <source>
        <dbReference type="EMBL" id="GMI42561.1"/>
    </source>
</evidence>
<evidence type="ECO:0000313" key="19">
    <source>
        <dbReference type="Proteomes" id="UP001165065"/>
    </source>
</evidence>
<name>A0A9W7GE06_9STRA</name>
<evidence type="ECO:0000256" key="4">
    <source>
        <dbReference type="ARBA" id="ARBA00008334"/>
    </source>
</evidence>
<evidence type="ECO:0000259" key="16">
    <source>
        <dbReference type="Pfam" id="PF04815"/>
    </source>
</evidence>
<dbReference type="Proteomes" id="UP001165065">
    <property type="component" value="Unassembled WGS sequence"/>
</dbReference>
<dbReference type="GO" id="GO:0090110">
    <property type="term" value="P:COPII-coated vesicle cargo loading"/>
    <property type="evidence" value="ECO:0007669"/>
    <property type="project" value="TreeGrafter"/>
</dbReference>
<comment type="similarity">
    <text evidence="4">Belongs to the SEC23/SEC24 family. SEC24 subfamily.</text>
</comment>
<dbReference type="InterPro" id="IPR029006">
    <property type="entry name" value="ADF-H/Gelsolin-like_dom_sf"/>
</dbReference>
<dbReference type="Gene3D" id="3.40.20.10">
    <property type="entry name" value="Severin"/>
    <property type="match status" value="1"/>
</dbReference>
<dbReference type="Gene3D" id="2.30.30.380">
    <property type="entry name" value="Zn-finger domain of Sec23/24"/>
    <property type="match status" value="1"/>
</dbReference>
<evidence type="ECO:0000256" key="8">
    <source>
        <dbReference type="ARBA" id="ARBA00022892"/>
    </source>
</evidence>
<feature type="region of interest" description="Disordered" evidence="12">
    <location>
        <begin position="957"/>
        <end position="1174"/>
    </location>
</feature>
<feature type="compositionally biased region" description="Pro residues" evidence="12">
    <location>
        <begin position="23"/>
        <end position="54"/>
    </location>
</feature>
<keyword evidence="7" id="KW-0256">Endoplasmic reticulum</keyword>
<dbReference type="InterPro" id="IPR050550">
    <property type="entry name" value="SEC23_SEC24_subfamily"/>
</dbReference>
<dbReference type="AlphaFoldDB" id="A0A9W7GE06"/>
<dbReference type="Pfam" id="PF04811">
    <property type="entry name" value="Sec23_trunk"/>
    <property type="match status" value="1"/>
</dbReference>
<dbReference type="InterPro" id="IPR036174">
    <property type="entry name" value="Znf_Sec23_Sec24_sf"/>
</dbReference>
<dbReference type="InterPro" id="IPR006896">
    <property type="entry name" value="Sec23/24_trunk_dom"/>
</dbReference>
<evidence type="ECO:0000259" key="14">
    <source>
        <dbReference type="Pfam" id="PF04810"/>
    </source>
</evidence>
<dbReference type="GO" id="GO:0070971">
    <property type="term" value="C:endoplasmic reticulum exit site"/>
    <property type="evidence" value="ECO:0007669"/>
    <property type="project" value="TreeGrafter"/>
</dbReference>
<dbReference type="InterPro" id="IPR012990">
    <property type="entry name" value="Beta-sandwich_Sec23_24"/>
</dbReference>
<dbReference type="GO" id="GO:0000139">
    <property type="term" value="C:Golgi membrane"/>
    <property type="evidence" value="ECO:0007669"/>
    <property type="project" value="UniProtKB-SubCell"/>
</dbReference>
<dbReference type="PANTHER" id="PTHR13803:SF39">
    <property type="entry name" value="SECRETORY 24AB, ISOFORM A"/>
    <property type="match status" value="1"/>
</dbReference>
<organism evidence="18 19">
    <name type="scientific">Triparma columacea</name>
    <dbReference type="NCBI Taxonomy" id="722753"/>
    <lineage>
        <taxon>Eukaryota</taxon>
        <taxon>Sar</taxon>
        <taxon>Stramenopiles</taxon>
        <taxon>Ochrophyta</taxon>
        <taxon>Bolidophyceae</taxon>
        <taxon>Parmales</taxon>
        <taxon>Triparmaceae</taxon>
        <taxon>Triparma</taxon>
    </lineage>
</organism>
<feature type="compositionally biased region" description="Pro residues" evidence="12">
    <location>
        <begin position="72"/>
        <end position="97"/>
    </location>
</feature>
<feature type="compositionally biased region" description="Gly residues" evidence="12">
    <location>
        <begin position="1006"/>
        <end position="1066"/>
    </location>
</feature>
<feature type="region of interest" description="Disordered" evidence="12">
    <location>
        <begin position="1"/>
        <end position="175"/>
    </location>
</feature>
<evidence type="ECO:0000256" key="7">
    <source>
        <dbReference type="ARBA" id="ARBA00022824"/>
    </source>
</evidence>
<evidence type="ECO:0000256" key="10">
    <source>
        <dbReference type="ARBA" id="ARBA00023034"/>
    </source>
</evidence>
<sequence length="1174" mass="125340">MYNPNQQFQGYAPPRGPPSNNGYPPPAAPPPPGQGQFMAPPPPTGYGAPPPPPQNNGIANQMGQMSLNNGMQPPPPMQQPPAPQMYSAPPAPPPPSQPTRAPAAPQFYQAPASMQSPQGVGGGGQFMSPGAPHSFQQQQQHSQAPYTGQPNPNPYANQQQAQQPYGGQRQAPAPAPAANVDYMAQVDLSIEVPKQFLRTTVSKIPTSSALASSSKLPIGGVIRPLAPSPTSTNPSDDGVSVINPAASGIIRCKRCRTYINPFVAWLENGRRWRCNICGQLNDVPSAYFCHLDEAGKRRDASQRPELSCGVVEYVAPAEYMVRPPQPPCYFFVIDVSSAAGRVGALKAIAEGIKITIDELTENPRTQIGFLTFDKSVHFYSLKSTRSTPEMMVVSDLKELFIPAPDDLLANLSDSRHVVDSFLESLPSMFSNNQGTESCLGPALKAAFTVCKAIGGKMCVFQSGLPNLSDGALKQRENPRIMGTSEEFKLLTPSINWYKDTAVEFSRSQICVEMFVFPHQYVDIATITELTKNTAGQLYTYPSFNYDTDTARFHADLQHALSRRTAFEAVMRVRCTRGMRIPNFYGNFSIRGQDLLALPNVTSDTCMGFDLVHDEPMLNTSVVCIQSALLYTSSEGERRIRVHTHALQVTSVLSDVVNSVDTDAVCNLLSKQALDLSLKSGLDTARMRLQQACIDIIKSAKGGGRSVGVYGANAHYPSQKKLQQDTSQQETPESLALLPLYTMALQKNIVFRGGADVHPDERASHMAALRGMWISDSRHFIYPRMFSVHDMDGRVGTEVGEGEDEDEDKVCGRNNILLPEVVDLSVENLKSDGIFLLDNSIEMYLWVGRAADASLLSSLFGTATLEGADMAQIKIVDGSDLASRLSSIISGLRSSGIPKLTIVREGDQMVEQRFFWHLVEDRASFHGTYSYADYMQLINSGGQQGVVAAQPVPNNGGGYGGAGGGGGMPGPPPSNNMGGGYMQPPTSGNNMGMGGPPRSGPPTNGGPPMGMGGGMGGPPTGMGGPPTGMGGPPTGMGGPPTGMGGPPTGMGGPPTGMGGPPTSGYGGPPQMSTQPPMQQQQHAPPAPPAQQQQQQQQQQQYAPPPTSMSQPPMQQAGYGAPPTMASQPPPMSSQQVVPPQQQQQQPPMSQQPPPQMSAPPTSNSYAMGPPPTSNF</sequence>
<feature type="domain" description="Sec23/Sec24 beta-sandwich" evidence="17">
    <location>
        <begin position="565"/>
        <end position="649"/>
    </location>
</feature>
<keyword evidence="6" id="KW-0963">Cytoplasm</keyword>
<feature type="compositionally biased region" description="Low complexity" evidence="12">
    <location>
        <begin position="98"/>
        <end position="112"/>
    </location>
</feature>
<evidence type="ECO:0000256" key="12">
    <source>
        <dbReference type="SAM" id="MobiDB-lite"/>
    </source>
</evidence>
<dbReference type="InterPro" id="IPR036465">
    <property type="entry name" value="vWFA_dom_sf"/>
</dbReference>
<dbReference type="SUPFAM" id="SSF81995">
    <property type="entry name" value="beta-sandwich domain of Sec23/24"/>
    <property type="match status" value="1"/>
</dbReference>
<dbReference type="InterPro" id="IPR007123">
    <property type="entry name" value="Gelsolin-like_dom"/>
</dbReference>
<dbReference type="GO" id="GO:0000149">
    <property type="term" value="F:SNARE binding"/>
    <property type="evidence" value="ECO:0007669"/>
    <property type="project" value="TreeGrafter"/>
</dbReference>
<proteinExistence type="inferred from homology"/>
<evidence type="ECO:0000259" key="15">
    <source>
        <dbReference type="Pfam" id="PF04811"/>
    </source>
</evidence>
<evidence type="ECO:0000259" key="13">
    <source>
        <dbReference type="Pfam" id="PF00626"/>
    </source>
</evidence>
<dbReference type="Gene3D" id="2.60.40.1670">
    <property type="entry name" value="beta-sandwich domain of Sec23/24"/>
    <property type="match status" value="1"/>
</dbReference>
<evidence type="ECO:0000256" key="9">
    <source>
        <dbReference type="ARBA" id="ARBA00022927"/>
    </source>
</evidence>
<comment type="subcellular location">
    <subcellularLocation>
        <location evidence="2">Cytoplasm</location>
    </subcellularLocation>
    <subcellularLocation>
        <location evidence="3">Endoplasmic reticulum membrane</location>
    </subcellularLocation>
    <subcellularLocation>
        <location evidence="1">Golgi apparatus membrane</location>
    </subcellularLocation>
</comment>
<feature type="domain" description="Zinc finger Sec23/Sec24-type" evidence="14">
    <location>
        <begin position="249"/>
        <end position="287"/>
    </location>
</feature>
<dbReference type="SUPFAM" id="SSF82754">
    <property type="entry name" value="C-terminal, gelsolin-like domain of Sec23/24"/>
    <property type="match status" value="1"/>
</dbReference>
<keyword evidence="9" id="KW-0653">Protein transport</keyword>
<evidence type="ECO:0000256" key="11">
    <source>
        <dbReference type="ARBA" id="ARBA00023136"/>
    </source>
</evidence>
<keyword evidence="10" id="KW-0333">Golgi apparatus</keyword>
<accession>A0A9W7GE06</accession>
<dbReference type="GO" id="GO:0005789">
    <property type="term" value="C:endoplasmic reticulum membrane"/>
    <property type="evidence" value="ECO:0007669"/>
    <property type="project" value="UniProtKB-SubCell"/>
</dbReference>
<reference evidence="19" key="1">
    <citation type="journal article" date="2023" name="Commun. Biol.">
        <title>Genome analysis of Parmales, the sister group of diatoms, reveals the evolutionary specialization of diatoms from phago-mixotrophs to photoautotrophs.</title>
        <authorList>
            <person name="Ban H."/>
            <person name="Sato S."/>
            <person name="Yoshikawa S."/>
            <person name="Yamada K."/>
            <person name="Nakamura Y."/>
            <person name="Ichinomiya M."/>
            <person name="Sato N."/>
            <person name="Blanc-Mathieu R."/>
            <person name="Endo H."/>
            <person name="Kuwata A."/>
            <person name="Ogata H."/>
        </authorList>
    </citation>
    <scope>NUCLEOTIDE SEQUENCE [LARGE SCALE GENOMIC DNA]</scope>
</reference>
<feature type="compositionally biased region" description="Low complexity" evidence="12">
    <location>
        <begin position="1067"/>
        <end position="1147"/>
    </location>
</feature>
<dbReference type="InterPro" id="IPR006895">
    <property type="entry name" value="Znf_Sec23_Sec24"/>
</dbReference>
<dbReference type="GO" id="GO:0006886">
    <property type="term" value="P:intracellular protein transport"/>
    <property type="evidence" value="ECO:0007669"/>
    <property type="project" value="InterPro"/>
</dbReference>
<dbReference type="EMBL" id="BRYA01000175">
    <property type="protein sequence ID" value="GMI42561.1"/>
    <property type="molecule type" value="Genomic_DNA"/>
</dbReference>
<dbReference type="Pfam" id="PF00626">
    <property type="entry name" value="Gelsolin"/>
    <property type="match status" value="1"/>
</dbReference>
<dbReference type="InterPro" id="IPR006900">
    <property type="entry name" value="Sec23/24_helical_dom"/>
</dbReference>
<feature type="domain" description="Sec23/Sec24 helical" evidence="16">
    <location>
        <begin position="660"/>
        <end position="776"/>
    </location>
</feature>
<keyword evidence="19" id="KW-1185">Reference proteome</keyword>
<dbReference type="Gene3D" id="1.20.120.730">
    <property type="entry name" value="Sec23/Sec24 helical domain"/>
    <property type="match status" value="1"/>
</dbReference>
<feature type="compositionally biased region" description="Polar residues" evidence="12">
    <location>
        <begin position="61"/>
        <end position="71"/>
    </location>
</feature>
<dbReference type="InterPro" id="IPR036180">
    <property type="entry name" value="Gelsolin-like_dom_sf"/>
</dbReference>
<keyword evidence="11" id="KW-0472">Membrane</keyword>
<feature type="compositionally biased region" description="Low complexity" evidence="12">
    <location>
        <begin position="154"/>
        <end position="175"/>
    </location>
</feature>
<dbReference type="Pfam" id="PF04810">
    <property type="entry name" value="zf-Sec23_Sec24"/>
    <property type="match status" value="1"/>
</dbReference>
<dbReference type="SUPFAM" id="SSF53300">
    <property type="entry name" value="vWA-like"/>
    <property type="match status" value="1"/>
</dbReference>
<feature type="compositionally biased region" description="Gly residues" evidence="12">
    <location>
        <begin position="957"/>
        <end position="967"/>
    </location>
</feature>
<dbReference type="PANTHER" id="PTHR13803">
    <property type="entry name" value="SEC24-RELATED PROTEIN"/>
    <property type="match status" value="1"/>
</dbReference>
<dbReference type="GO" id="GO:0008270">
    <property type="term" value="F:zinc ion binding"/>
    <property type="evidence" value="ECO:0007669"/>
    <property type="project" value="InterPro"/>
</dbReference>
<keyword evidence="8" id="KW-0931">ER-Golgi transport</keyword>
<feature type="domain" description="Gelsolin-like" evidence="13">
    <location>
        <begin position="816"/>
        <end position="868"/>
    </location>
</feature>
<keyword evidence="5" id="KW-0813">Transport</keyword>
<comment type="caution">
    <text evidence="18">The sequence shown here is derived from an EMBL/GenBank/DDBJ whole genome shotgun (WGS) entry which is preliminary data.</text>
</comment>
<evidence type="ECO:0000256" key="5">
    <source>
        <dbReference type="ARBA" id="ARBA00022448"/>
    </source>
</evidence>
<evidence type="ECO:0000256" key="2">
    <source>
        <dbReference type="ARBA" id="ARBA00004496"/>
    </source>
</evidence>
<evidence type="ECO:0000256" key="1">
    <source>
        <dbReference type="ARBA" id="ARBA00004394"/>
    </source>
</evidence>
<dbReference type="Pfam" id="PF04815">
    <property type="entry name" value="Sec23_helical"/>
    <property type="match status" value="1"/>
</dbReference>
<dbReference type="SUPFAM" id="SSF81811">
    <property type="entry name" value="Helical domain of Sec23/24"/>
    <property type="match status" value="1"/>
</dbReference>
<dbReference type="InterPro" id="IPR036175">
    <property type="entry name" value="Sec23/24_helical_dom_sf"/>
</dbReference>
<evidence type="ECO:0000256" key="6">
    <source>
        <dbReference type="ARBA" id="ARBA00022490"/>
    </source>
</evidence>
<dbReference type="Pfam" id="PF08033">
    <property type="entry name" value="Sec23_BS"/>
    <property type="match status" value="1"/>
</dbReference>
<feature type="compositionally biased region" description="Low complexity" evidence="12">
    <location>
        <begin position="133"/>
        <end position="143"/>
    </location>
</feature>
<dbReference type="Gene3D" id="3.40.50.410">
    <property type="entry name" value="von Willebrand factor, type A domain"/>
    <property type="match status" value="1"/>
</dbReference>
<gene>
    <name evidence="18" type="ORF">TrCOL_g10240</name>
</gene>
<protein>
    <submittedName>
        <fullName evidence="18">Uncharacterized protein</fullName>
    </submittedName>
</protein>
<evidence type="ECO:0000256" key="3">
    <source>
        <dbReference type="ARBA" id="ARBA00004586"/>
    </source>
</evidence>
<dbReference type="GO" id="GO:0030127">
    <property type="term" value="C:COPII vesicle coat"/>
    <property type="evidence" value="ECO:0007669"/>
    <property type="project" value="InterPro"/>
</dbReference>
<feature type="domain" description="Sec23/Sec24 trunk" evidence="15">
    <location>
        <begin position="324"/>
        <end position="558"/>
    </location>
</feature>
<evidence type="ECO:0000259" key="17">
    <source>
        <dbReference type="Pfam" id="PF08033"/>
    </source>
</evidence>
<dbReference type="OrthoDB" id="49016at2759"/>